<accession>A0A0C1LD04</accession>
<comment type="similarity">
    <text evidence="1">Belongs to the class-II pyridoxal-phosphate-dependent aminotransferase family. Histidinol-phosphate aminotransferase subfamily.</text>
</comment>
<organism evidence="6 7">
    <name type="scientific">Flavihumibacter solisilvae</name>
    <dbReference type="NCBI Taxonomy" id="1349421"/>
    <lineage>
        <taxon>Bacteria</taxon>
        <taxon>Pseudomonadati</taxon>
        <taxon>Bacteroidota</taxon>
        <taxon>Chitinophagia</taxon>
        <taxon>Chitinophagales</taxon>
        <taxon>Chitinophagaceae</taxon>
        <taxon>Flavihumibacter</taxon>
    </lineage>
</organism>
<keyword evidence="4" id="KW-0663">Pyridoxal phosphate</keyword>
<dbReference type="PANTHER" id="PTHR43643">
    <property type="entry name" value="HISTIDINOL-PHOSPHATE AMINOTRANSFERASE 2"/>
    <property type="match status" value="1"/>
</dbReference>
<keyword evidence="7" id="KW-1185">Reference proteome</keyword>
<dbReference type="EMBL" id="JSVC01000019">
    <property type="protein sequence ID" value="KIC93393.1"/>
    <property type="molecule type" value="Genomic_DNA"/>
</dbReference>
<proteinExistence type="inferred from homology"/>
<dbReference type="InterPro" id="IPR015422">
    <property type="entry name" value="PyrdxlP-dep_Trfase_small"/>
</dbReference>
<dbReference type="CDD" id="cd00609">
    <property type="entry name" value="AAT_like"/>
    <property type="match status" value="1"/>
</dbReference>
<evidence type="ECO:0000256" key="3">
    <source>
        <dbReference type="ARBA" id="ARBA00022679"/>
    </source>
</evidence>
<name>A0A0C1LD04_9BACT</name>
<protein>
    <recommendedName>
        <fullName evidence="5">Aminotransferase class I/classII large domain-containing protein</fullName>
    </recommendedName>
</protein>
<dbReference type="GO" id="GO:0008483">
    <property type="term" value="F:transaminase activity"/>
    <property type="evidence" value="ECO:0007669"/>
    <property type="project" value="UniProtKB-KW"/>
</dbReference>
<dbReference type="Gene3D" id="3.40.640.10">
    <property type="entry name" value="Type I PLP-dependent aspartate aminotransferase-like (Major domain)"/>
    <property type="match status" value="1"/>
</dbReference>
<dbReference type="AlphaFoldDB" id="A0A0C1LD04"/>
<evidence type="ECO:0000313" key="6">
    <source>
        <dbReference type="EMBL" id="KIC93393.1"/>
    </source>
</evidence>
<dbReference type="SUPFAM" id="SSF53383">
    <property type="entry name" value="PLP-dependent transferases"/>
    <property type="match status" value="1"/>
</dbReference>
<evidence type="ECO:0000256" key="1">
    <source>
        <dbReference type="ARBA" id="ARBA00007970"/>
    </source>
</evidence>
<gene>
    <name evidence="6" type="ORF">OI18_16560</name>
</gene>
<dbReference type="InterPro" id="IPR015421">
    <property type="entry name" value="PyrdxlP-dep_Trfase_major"/>
</dbReference>
<dbReference type="InterPro" id="IPR015424">
    <property type="entry name" value="PyrdxlP-dep_Trfase"/>
</dbReference>
<dbReference type="GO" id="GO:0030170">
    <property type="term" value="F:pyridoxal phosphate binding"/>
    <property type="evidence" value="ECO:0007669"/>
    <property type="project" value="InterPro"/>
</dbReference>
<dbReference type="Pfam" id="PF00155">
    <property type="entry name" value="Aminotran_1_2"/>
    <property type="match status" value="1"/>
</dbReference>
<keyword evidence="2" id="KW-0032">Aminotransferase</keyword>
<keyword evidence="3" id="KW-0808">Transferase</keyword>
<dbReference type="PROSITE" id="PS51318">
    <property type="entry name" value="TAT"/>
    <property type="match status" value="1"/>
</dbReference>
<evidence type="ECO:0000256" key="4">
    <source>
        <dbReference type="ARBA" id="ARBA00022898"/>
    </source>
</evidence>
<dbReference type="PANTHER" id="PTHR43643:SF3">
    <property type="entry name" value="HISTIDINOL-PHOSPHATE AMINOTRANSFERASE"/>
    <property type="match status" value="1"/>
</dbReference>
<evidence type="ECO:0000313" key="7">
    <source>
        <dbReference type="Proteomes" id="UP000031408"/>
    </source>
</evidence>
<dbReference type="Gene3D" id="3.90.1150.10">
    <property type="entry name" value="Aspartate Aminotransferase, domain 1"/>
    <property type="match status" value="1"/>
</dbReference>
<dbReference type="RefSeq" id="WP_039141837.1">
    <property type="nucleotide sequence ID" value="NZ_JSVC01000019.1"/>
</dbReference>
<feature type="domain" description="Aminotransferase class I/classII large" evidence="5">
    <location>
        <begin position="44"/>
        <end position="372"/>
    </location>
</feature>
<dbReference type="InterPro" id="IPR006311">
    <property type="entry name" value="TAT_signal"/>
</dbReference>
<evidence type="ECO:0000259" key="5">
    <source>
        <dbReference type="Pfam" id="PF00155"/>
    </source>
</evidence>
<sequence>MTSQLHRREWLKQSALAALGVGFSLRSLAGEDQLAREFGSEHGLINLGSNENPYGIAPGAKQAIADLISSAHRYQYNIPGVQTFKKELADYYGVTPEHLLVTPGSGEALNLLARHYSKGNLVTATPTFGILPNTAKKIGTTVKEIPLDKEKVHDLDLMLKAIDNETSQVYICNPANPTGTIVSPAALKSFCREASKKAMTSVDEAYIDFLDAPNNESMISLVKEGNRNIVVIRTFSKIHAMAGLRVGFIIAHPETIQSLSANYFGNSNFCVSALSIAAAQASLKDPNHSKLSKQKNEAARNYTIKTLQELGYNPVPSYTNFIYFNLKDYPGDFAKDMLAKNIILRSSEQPDGKYCRVSVGTLDEMKSFIKEIKK</sequence>
<comment type="caution">
    <text evidence="6">The sequence shown here is derived from an EMBL/GenBank/DDBJ whole genome shotgun (WGS) entry which is preliminary data.</text>
</comment>
<reference evidence="6 7" key="1">
    <citation type="submission" date="2014-11" db="EMBL/GenBank/DDBJ databases">
        <title>Genome sequence of Flavihumibacter solisilvae 3-3.</title>
        <authorList>
            <person name="Zhou G."/>
            <person name="Li M."/>
            <person name="Wang G."/>
        </authorList>
    </citation>
    <scope>NUCLEOTIDE SEQUENCE [LARGE SCALE GENOMIC DNA]</scope>
    <source>
        <strain evidence="6 7">3-3</strain>
    </source>
</reference>
<dbReference type="STRING" id="1349421.OI18_16560"/>
<dbReference type="InterPro" id="IPR050106">
    <property type="entry name" value="HistidinolP_aminotransfase"/>
</dbReference>
<dbReference type="Proteomes" id="UP000031408">
    <property type="component" value="Unassembled WGS sequence"/>
</dbReference>
<evidence type="ECO:0000256" key="2">
    <source>
        <dbReference type="ARBA" id="ARBA00022576"/>
    </source>
</evidence>
<dbReference type="OrthoDB" id="9813612at2"/>
<dbReference type="InterPro" id="IPR004839">
    <property type="entry name" value="Aminotransferase_I/II_large"/>
</dbReference>